<organism evidence="1 2">
    <name type="scientific">Claviceps pazoutovae</name>
    <dbReference type="NCBI Taxonomy" id="1649127"/>
    <lineage>
        <taxon>Eukaryota</taxon>
        <taxon>Fungi</taxon>
        <taxon>Dikarya</taxon>
        <taxon>Ascomycota</taxon>
        <taxon>Pezizomycotina</taxon>
        <taxon>Sordariomycetes</taxon>
        <taxon>Hypocreomycetidae</taxon>
        <taxon>Hypocreales</taxon>
        <taxon>Clavicipitaceae</taxon>
        <taxon>Claviceps</taxon>
    </lineage>
</organism>
<reference evidence="1 2" key="1">
    <citation type="journal article" date="2020" name="bioRxiv">
        <title>Whole genome comparisons of ergot fungi reveals the divergence and evolution of species within the genus Claviceps are the result of varying mechanisms driving genome evolution and host range expansion.</title>
        <authorList>
            <person name="Wyka S.A."/>
            <person name="Mondo S.J."/>
            <person name="Liu M."/>
            <person name="Dettman J."/>
            <person name="Nalam V."/>
            <person name="Broders K.D."/>
        </authorList>
    </citation>
    <scope>NUCLEOTIDE SEQUENCE [LARGE SCALE GENOMIC DNA]</scope>
    <source>
        <strain evidence="1 2">CCC 1485</strain>
    </source>
</reference>
<dbReference type="OrthoDB" id="4947595at2759"/>
<keyword evidence="2" id="KW-1185">Reference proteome</keyword>
<dbReference type="EMBL" id="SRPO01000800">
    <property type="protein sequence ID" value="KAG5929854.1"/>
    <property type="molecule type" value="Genomic_DNA"/>
</dbReference>
<evidence type="ECO:0008006" key="3">
    <source>
        <dbReference type="Google" id="ProtNLM"/>
    </source>
</evidence>
<name>A0A9P7SDW0_9HYPO</name>
<comment type="caution">
    <text evidence="1">The sequence shown here is derived from an EMBL/GenBank/DDBJ whole genome shotgun (WGS) entry which is preliminary data.</text>
</comment>
<dbReference type="AlphaFoldDB" id="A0A9P7SDW0"/>
<gene>
    <name evidence="1" type="ORF">E4U60_007313</name>
</gene>
<proteinExistence type="predicted"/>
<dbReference type="Proteomes" id="UP000706124">
    <property type="component" value="Unassembled WGS sequence"/>
</dbReference>
<protein>
    <recommendedName>
        <fullName evidence="3">GAG-pre-integrase domain-containing protein</fullName>
    </recommendedName>
</protein>
<evidence type="ECO:0000313" key="2">
    <source>
        <dbReference type="Proteomes" id="UP000706124"/>
    </source>
</evidence>
<sequence length="452" mass="50976">MSNKYNALLKEAHLANMSPDRWSESWYSLYPRVVRVGIPELQGPNAVRDFISVVGARFEPEWAHTKNVAFLQYTGELPESMKLLHLHDELKRFRENNIINQVSTGKRGVHATLGNQSDKFAGSTHYECPCDKSVGHFWKPENCRTLRQEICGEFNGRPTTFSKERCNNVVQAYESAKWKSLREGIQKHGWNQQGKKTQSKGNLPGGMAAAILDPGMFEKDDASQAPVGVYTTLGSRKHMLSMSTLYDHCGAMHVVNSVDLLVPGMYKTTENDYLEAATTNFQIIGRGTRVLKSIFNGNRGPNTEDLTLLDVAVVEGFHVNIVSASRLRAKGVWFHAVDDSLRTGAYEEKRVLAKLIGKHNLVFLEYKPLFNYSQPSQTLTLVFPPLVYSTIKLNHTHTRSLRCWHPSQDPSFPRSNSEELWHLHSGHLGKEALSKLVFNARGVKIRGTARKE</sequence>
<feature type="non-terminal residue" evidence="1">
    <location>
        <position position="452"/>
    </location>
</feature>
<evidence type="ECO:0000313" key="1">
    <source>
        <dbReference type="EMBL" id="KAG5929854.1"/>
    </source>
</evidence>
<accession>A0A9P7SDW0</accession>